<protein>
    <submittedName>
        <fullName evidence="3">Uncharacterized protein</fullName>
    </submittedName>
</protein>
<accession>A0A8K0UFM1</accession>
<keyword evidence="2" id="KW-0812">Transmembrane</keyword>
<gene>
    <name evidence="3" type="ORF">BXZ70DRAFT_1002288</name>
</gene>
<evidence type="ECO:0000313" key="3">
    <source>
        <dbReference type="EMBL" id="KAH8085992.1"/>
    </source>
</evidence>
<evidence type="ECO:0000256" key="1">
    <source>
        <dbReference type="SAM" id="MobiDB-lite"/>
    </source>
</evidence>
<reference evidence="3" key="1">
    <citation type="journal article" date="2021" name="New Phytol.">
        <title>Evolutionary innovations through gain and loss of genes in the ectomycorrhizal Boletales.</title>
        <authorList>
            <person name="Wu G."/>
            <person name="Miyauchi S."/>
            <person name="Morin E."/>
            <person name="Kuo A."/>
            <person name="Drula E."/>
            <person name="Varga T."/>
            <person name="Kohler A."/>
            <person name="Feng B."/>
            <person name="Cao Y."/>
            <person name="Lipzen A."/>
            <person name="Daum C."/>
            <person name="Hundley H."/>
            <person name="Pangilinan J."/>
            <person name="Johnson J."/>
            <person name="Barry K."/>
            <person name="LaButti K."/>
            <person name="Ng V."/>
            <person name="Ahrendt S."/>
            <person name="Min B."/>
            <person name="Choi I.G."/>
            <person name="Park H."/>
            <person name="Plett J.M."/>
            <person name="Magnuson J."/>
            <person name="Spatafora J.W."/>
            <person name="Nagy L.G."/>
            <person name="Henrissat B."/>
            <person name="Grigoriev I.V."/>
            <person name="Yang Z.L."/>
            <person name="Xu J."/>
            <person name="Martin F.M."/>
        </authorList>
    </citation>
    <scope>NUCLEOTIDE SEQUENCE</scope>
    <source>
        <strain evidence="3">KKN 215</strain>
    </source>
</reference>
<feature type="transmembrane region" description="Helical" evidence="2">
    <location>
        <begin position="248"/>
        <end position="268"/>
    </location>
</feature>
<dbReference type="OrthoDB" id="3266087at2759"/>
<name>A0A8K0UFM1_9AGAR</name>
<organism evidence="3 4">
    <name type="scientific">Cristinia sonorae</name>
    <dbReference type="NCBI Taxonomy" id="1940300"/>
    <lineage>
        <taxon>Eukaryota</taxon>
        <taxon>Fungi</taxon>
        <taxon>Dikarya</taxon>
        <taxon>Basidiomycota</taxon>
        <taxon>Agaricomycotina</taxon>
        <taxon>Agaricomycetes</taxon>
        <taxon>Agaricomycetidae</taxon>
        <taxon>Agaricales</taxon>
        <taxon>Pleurotineae</taxon>
        <taxon>Stephanosporaceae</taxon>
        <taxon>Cristinia</taxon>
    </lineage>
</organism>
<feature type="transmembrane region" description="Helical" evidence="2">
    <location>
        <begin position="190"/>
        <end position="208"/>
    </location>
</feature>
<comment type="caution">
    <text evidence="3">The sequence shown here is derived from an EMBL/GenBank/DDBJ whole genome shotgun (WGS) entry which is preliminary data.</text>
</comment>
<evidence type="ECO:0000256" key="2">
    <source>
        <dbReference type="SAM" id="Phobius"/>
    </source>
</evidence>
<dbReference type="EMBL" id="JAEVFJ010000043">
    <property type="protein sequence ID" value="KAH8085992.1"/>
    <property type="molecule type" value="Genomic_DNA"/>
</dbReference>
<feature type="compositionally biased region" description="Basic and acidic residues" evidence="1">
    <location>
        <begin position="36"/>
        <end position="46"/>
    </location>
</feature>
<feature type="compositionally biased region" description="Basic and acidic residues" evidence="1">
    <location>
        <begin position="123"/>
        <end position="136"/>
    </location>
</feature>
<keyword evidence="4" id="KW-1185">Reference proteome</keyword>
<feature type="compositionally biased region" description="Polar residues" evidence="1">
    <location>
        <begin position="76"/>
        <end position="88"/>
    </location>
</feature>
<feature type="compositionally biased region" description="Low complexity" evidence="1">
    <location>
        <begin position="104"/>
        <end position="114"/>
    </location>
</feature>
<feature type="compositionally biased region" description="Low complexity" evidence="1">
    <location>
        <begin position="61"/>
        <end position="75"/>
    </location>
</feature>
<evidence type="ECO:0000313" key="4">
    <source>
        <dbReference type="Proteomes" id="UP000813824"/>
    </source>
</evidence>
<dbReference type="Proteomes" id="UP000813824">
    <property type="component" value="Unassembled WGS sequence"/>
</dbReference>
<dbReference type="AlphaFoldDB" id="A0A8K0UFM1"/>
<keyword evidence="2" id="KW-1133">Transmembrane helix</keyword>
<keyword evidence="2" id="KW-0472">Membrane</keyword>
<sequence>METPTNHKGKRKAEEVDVTPPDQKTGQRATFVIPETGRRPHHESESSHAPSSYHRKRVRLSATTPTPSPSRPGSTQNAENTGSWSKRTAPSPIPGHLHLHRSASRATSTRSQQAPPTPTGSNHDSRRGTMDRRRSMSEMSIPISALIAPHAPSVSRSSTYHMRDPKRPPAVRPTSWSLHFKNEDEDGSPLHAWCFFLGFVLFPLWWVASFVPIPETRRVGGTDTEKAVTLDDPQVEQDARSWRFRCRIMAGVAVVTYIPFIILIAIFVPR</sequence>
<feature type="region of interest" description="Disordered" evidence="1">
    <location>
        <begin position="1"/>
        <end position="172"/>
    </location>
</feature>
<proteinExistence type="predicted"/>